<dbReference type="SUPFAM" id="SSF48403">
    <property type="entry name" value="Ankyrin repeat"/>
    <property type="match status" value="1"/>
</dbReference>
<keyword evidence="2" id="KW-1185">Reference proteome</keyword>
<evidence type="ECO:0000313" key="1">
    <source>
        <dbReference type="EMBL" id="OQE37758.1"/>
    </source>
</evidence>
<dbReference type="AlphaFoldDB" id="A0A1V6UH48"/>
<dbReference type="Proteomes" id="UP000191500">
    <property type="component" value="Unassembled WGS sequence"/>
</dbReference>
<organism evidence="1 2">
    <name type="scientific">Penicillium coprophilum</name>
    <dbReference type="NCBI Taxonomy" id="36646"/>
    <lineage>
        <taxon>Eukaryota</taxon>
        <taxon>Fungi</taxon>
        <taxon>Dikarya</taxon>
        <taxon>Ascomycota</taxon>
        <taxon>Pezizomycotina</taxon>
        <taxon>Eurotiomycetes</taxon>
        <taxon>Eurotiomycetidae</taxon>
        <taxon>Eurotiales</taxon>
        <taxon>Aspergillaceae</taxon>
        <taxon>Penicillium</taxon>
    </lineage>
</organism>
<protein>
    <submittedName>
        <fullName evidence="1">Uncharacterized protein</fullName>
    </submittedName>
</protein>
<proteinExistence type="predicted"/>
<name>A0A1V6UH48_9EURO</name>
<comment type="caution">
    <text evidence="1">The sequence shown here is derived from an EMBL/GenBank/DDBJ whole genome shotgun (WGS) entry which is preliminary data.</text>
</comment>
<reference evidence="2" key="1">
    <citation type="journal article" date="2017" name="Nat. Microbiol.">
        <title>Global analysis of biosynthetic gene clusters reveals vast potential of secondary metabolite production in Penicillium species.</title>
        <authorList>
            <person name="Nielsen J.C."/>
            <person name="Grijseels S."/>
            <person name="Prigent S."/>
            <person name="Ji B."/>
            <person name="Dainat J."/>
            <person name="Nielsen K.F."/>
            <person name="Frisvad J.C."/>
            <person name="Workman M."/>
            <person name="Nielsen J."/>
        </authorList>
    </citation>
    <scope>NUCLEOTIDE SEQUENCE [LARGE SCALE GENOMIC DNA]</scope>
    <source>
        <strain evidence="2">IBT 31321</strain>
    </source>
</reference>
<gene>
    <name evidence="1" type="ORF">PENCOP_c009G02113</name>
</gene>
<sequence>MVRAVIGGHIKVIGLVQKKFEALCGNPRWDAHMLVKAIEYGSLDAIRYLFRRGEVVMNTRTNLSDRALLLRLLYNGRIYRRPGIVNFLLENGTDPNGNELPKKKTPFEVAVKVRDFESGAVILKHGAAVNFKRMISMLLGITRKTDVTAALLQPLCPGGSSCRTYKSGGKSYTLCHDARDAKTIRNIENIFLDLGWSEQEVKAVEIEYFIDVN</sequence>
<accession>A0A1V6UH48</accession>
<dbReference type="EMBL" id="MDDG01000009">
    <property type="protein sequence ID" value="OQE37758.1"/>
    <property type="molecule type" value="Genomic_DNA"/>
</dbReference>
<evidence type="ECO:0000313" key="2">
    <source>
        <dbReference type="Proteomes" id="UP000191500"/>
    </source>
</evidence>
<dbReference type="Gene3D" id="1.25.40.20">
    <property type="entry name" value="Ankyrin repeat-containing domain"/>
    <property type="match status" value="1"/>
</dbReference>
<dbReference type="InterPro" id="IPR036770">
    <property type="entry name" value="Ankyrin_rpt-contain_sf"/>
</dbReference>
<dbReference type="STRING" id="36646.A0A1V6UH48"/>